<dbReference type="PROSITE" id="PS50995">
    <property type="entry name" value="HTH_MARR_2"/>
    <property type="match status" value="1"/>
</dbReference>
<dbReference type="EMBL" id="JAUSQZ010000001">
    <property type="protein sequence ID" value="MDP9828609.1"/>
    <property type="molecule type" value="Genomic_DNA"/>
</dbReference>
<dbReference type="Pfam" id="PF12802">
    <property type="entry name" value="MarR_2"/>
    <property type="match status" value="1"/>
</dbReference>
<reference evidence="3 4" key="1">
    <citation type="submission" date="2023-07" db="EMBL/GenBank/DDBJ databases">
        <title>Sequencing the genomes of 1000 actinobacteria strains.</title>
        <authorList>
            <person name="Klenk H.-P."/>
        </authorList>
    </citation>
    <scope>NUCLEOTIDE SEQUENCE [LARGE SCALE GENOMIC DNA]</scope>
    <source>
        <strain evidence="3 4">DSM 44388</strain>
    </source>
</reference>
<dbReference type="RefSeq" id="WP_307245959.1">
    <property type="nucleotide sequence ID" value="NZ_JAUSQZ010000001.1"/>
</dbReference>
<sequence>MTEPRWLDQDEHHTWRSYLAATRLLSAQLDRELQRDSGIPQSYYEILVRLSESPDRRLRMSDLAEVSDSSRSRLSHAVARLVANGWVSRESCPTDRRGAFAVLTDEGFEALSTAAPLHVSSVRTHLFDRLTREQMLQLGQITDVIVAGLRDSSDEIAQECTARQHEFAPEFSAERGPVPEQAAPPQVA</sequence>
<dbReference type="InterPro" id="IPR039422">
    <property type="entry name" value="MarR/SlyA-like"/>
</dbReference>
<evidence type="ECO:0000256" key="1">
    <source>
        <dbReference type="SAM" id="MobiDB-lite"/>
    </source>
</evidence>
<dbReference type="Gene3D" id="1.10.10.10">
    <property type="entry name" value="Winged helix-like DNA-binding domain superfamily/Winged helix DNA-binding domain"/>
    <property type="match status" value="1"/>
</dbReference>
<dbReference type="Proteomes" id="UP001235712">
    <property type="component" value="Unassembled WGS sequence"/>
</dbReference>
<keyword evidence="3" id="KW-0238">DNA-binding</keyword>
<evidence type="ECO:0000313" key="3">
    <source>
        <dbReference type="EMBL" id="MDP9828609.1"/>
    </source>
</evidence>
<dbReference type="GO" id="GO:0003677">
    <property type="term" value="F:DNA binding"/>
    <property type="evidence" value="ECO:0007669"/>
    <property type="project" value="UniProtKB-KW"/>
</dbReference>
<dbReference type="SMART" id="SM00347">
    <property type="entry name" value="HTH_MARR"/>
    <property type="match status" value="1"/>
</dbReference>
<name>A0ABT9P7E2_9ACTN</name>
<feature type="compositionally biased region" description="Low complexity" evidence="1">
    <location>
        <begin position="178"/>
        <end position="188"/>
    </location>
</feature>
<dbReference type="InterPro" id="IPR000835">
    <property type="entry name" value="HTH_MarR-typ"/>
</dbReference>
<gene>
    <name evidence="3" type="ORF">J2S57_004358</name>
</gene>
<evidence type="ECO:0000259" key="2">
    <source>
        <dbReference type="PROSITE" id="PS50995"/>
    </source>
</evidence>
<comment type="caution">
    <text evidence="3">The sequence shown here is derived from an EMBL/GenBank/DDBJ whole genome shotgun (WGS) entry which is preliminary data.</text>
</comment>
<evidence type="ECO:0000313" key="4">
    <source>
        <dbReference type="Proteomes" id="UP001235712"/>
    </source>
</evidence>
<dbReference type="SUPFAM" id="SSF46785">
    <property type="entry name" value="Winged helix' DNA-binding domain"/>
    <property type="match status" value="1"/>
</dbReference>
<accession>A0ABT9P7E2</accession>
<proteinExistence type="predicted"/>
<dbReference type="InterPro" id="IPR036388">
    <property type="entry name" value="WH-like_DNA-bd_sf"/>
</dbReference>
<keyword evidence="4" id="KW-1185">Reference proteome</keyword>
<dbReference type="InterPro" id="IPR036390">
    <property type="entry name" value="WH_DNA-bd_sf"/>
</dbReference>
<dbReference type="PANTHER" id="PTHR33164:SF99">
    <property type="entry name" value="MARR FAMILY REGULATORY PROTEIN"/>
    <property type="match status" value="1"/>
</dbReference>
<organism evidence="3 4">
    <name type="scientific">Kineosporia succinea</name>
    <dbReference type="NCBI Taxonomy" id="84632"/>
    <lineage>
        <taxon>Bacteria</taxon>
        <taxon>Bacillati</taxon>
        <taxon>Actinomycetota</taxon>
        <taxon>Actinomycetes</taxon>
        <taxon>Kineosporiales</taxon>
        <taxon>Kineosporiaceae</taxon>
        <taxon>Kineosporia</taxon>
    </lineage>
</organism>
<dbReference type="PANTHER" id="PTHR33164">
    <property type="entry name" value="TRANSCRIPTIONAL REGULATOR, MARR FAMILY"/>
    <property type="match status" value="1"/>
</dbReference>
<feature type="domain" description="HTH marR-type" evidence="2">
    <location>
        <begin position="11"/>
        <end position="147"/>
    </location>
</feature>
<feature type="region of interest" description="Disordered" evidence="1">
    <location>
        <begin position="168"/>
        <end position="188"/>
    </location>
</feature>
<protein>
    <submittedName>
        <fullName evidence="3">DNA-binding MarR family transcriptional regulator</fullName>
    </submittedName>
</protein>